<dbReference type="SUPFAM" id="SSF57501">
    <property type="entry name" value="Cystine-knot cytokines"/>
    <property type="match status" value="1"/>
</dbReference>
<dbReference type="Pfam" id="PF16077">
    <property type="entry name" value="Spaetzle"/>
    <property type="match status" value="1"/>
</dbReference>
<dbReference type="PANTHER" id="PTHR23199:SF12">
    <property type="entry name" value="NEUROTROPHIN 1-RELATED"/>
    <property type="match status" value="1"/>
</dbReference>
<dbReference type="InterPro" id="IPR029034">
    <property type="entry name" value="Cystine-knot_cytokine"/>
</dbReference>
<evidence type="ECO:0000313" key="7">
    <source>
        <dbReference type="EMBL" id="KAF7995953.1"/>
    </source>
</evidence>
<proteinExistence type="predicted"/>
<dbReference type="GO" id="GO:0045087">
    <property type="term" value="P:innate immune response"/>
    <property type="evidence" value="ECO:0007669"/>
    <property type="project" value="TreeGrafter"/>
</dbReference>
<organism evidence="7 8">
    <name type="scientific">Aphidius gifuensis</name>
    <name type="common">Parasitoid wasp</name>
    <dbReference type="NCBI Taxonomy" id="684658"/>
    <lineage>
        <taxon>Eukaryota</taxon>
        <taxon>Metazoa</taxon>
        <taxon>Ecdysozoa</taxon>
        <taxon>Arthropoda</taxon>
        <taxon>Hexapoda</taxon>
        <taxon>Insecta</taxon>
        <taxon>Pterygota</taxon>
        <taxon>Neoptera</taxon>
        <taxon>Endopterygota</taxon>
        <taxon>Hymenoptera</taxon>
        <taxon>Apocrita</taxon>
        <taxon>Ichneumonoidea</taxon>
        <taxon>Braconidae</taxon>
        <taxon>Aphidiinae</taxon>
        <taxon>Aphidius</taxon>
    </lineage>
</organism>
<dbReference type="AlphaFoldDB" id="A0A834XYJ3"/>
<comment type="caution">
    <text evidence="7">The sequence shown here is derived from an EMBL/GenBank/DDBJ whole genome shotgun (WGS) entry which is preliminary data.</text>
</comment>
<reference evidence="7 8" key="1">
    <citation type="submission" date="2020-08" db="EMBL/GenBank/DDBJ databases">
        <title>Aphidius gifuensis genome sequencing and assembly.</title>
        <authorList>
            <person name="Du Z."/>
        </authorList>
    </citation>
    <scope>NUCLEOTIDE SEQUENCE [LARGE SCALE GENOMIC DNA]</scope>
    <source>
        <strain evidence="7">YNYX2018</strain>
        <tissue evidence="7">Adults</tissue>
    </source>
</reference>
<dbReference type="Proteomes" id="UP000639338">
    <property type="component" value="Unassembled WGS sequence"/>
</dbReference>
<dbReference type="InterPro" id="IPR052444">
    <property type="entry name" value="Spz/Toll_ligand-like"/>
</dbReference>
<evidence type="ECO:0000256" key="2">
    <source>
        <dbReference type="ARBA" id="ARBA00023157"/>
    </source>
</evidence>
<evidence type="ECO:0000313" key="8">
    <source>
        <dbReference type="Proteomes" id="UP000639338"/>
    </source>
</evidence>
<feature type="region of interest" description="Disordered" evidence="4">
    <location>
        <begin position="21"/>
        <end position="46"/>
    </location>
</feature>
<keyword evidence="2" id="KW-1015">Disulfide bond</keyword>
<keyword evidence="1 5" id="KW-0732">Signal</keyword>
<feature type="domain" description="Spaetzle" evidence="6">
    <location>
        <begin position="126"/>
        <end position="219"/>
    </location>
</feature>
<dbReference type="PANTHER" id="PTHR23199">
    <property type="entry name" value="NEUROTROPHIN 1-RELATED"/>
    <property type="match status" value="1"/>
</dbReference>
<keyword evidence="3" id="KW-0325">Glycoprotein</keyword>
<keyword evidence="8" id="KW-1185">Reference proteome</keyword>
<dbReference type="GO" id="GO:0005121">
    <property type="term" value="F:Toll binding"/>
    <property type="evidence" value="ECO:0007669"/>
    <property type="project" value="TreeGrafter"/>
</dbReference>
<dbReference type="GO" id="GO:0008083">
    <property type="term" value="F:growth factor activity"/>
    <property type="evidence" value="ECO:0007669"/>
    <property type="project" value="TreeGrafter"/>
</dbReference>
<dbReference type="EMBL" id="JACMRX010000002">
    <property type="protein sequence ID" value="KAF7995953.1"/>
    <property type="molecule type" value="Genomic_DNA"/>
</dbReference>
<evidence type="ECO:0000256" key="3">
    <source>
        <dbReference type="ARBA" id="ARBA00023180"/>
    </source>
</evidence>
<feature type="compositionally biased region" description="Basic and acidic residues" evidence="4">
    <location>
        <begin position="28"/>
        <end position="46"/>
    </location>
</feature>
<feature type="signal peptide" evidence="5">
    <location>
        <begin position="1"/>
        <end position="19"/>
    </location>
</feature>
<evidence type="ECO:0000256" key="5">
    <source>
        <dbReference type="SAM" id="SignalP"/>
    </source>
</evidence>
<dbReference type="OrthoDB" id="6359065at2759"/>
<dbReference type="InterPro" id="IPR032104">
    <property type="entry name" value="Spaetzle"/>
</dbReference>
<feature type="chain" id="PRO_5032833809" description="Spaetzle domain-containing protein" evidence="5">
    <location>
        <begin position="20"/>
        <end position="272"/>
    </location>
</feature>
<evidence type="ECO:0000256" key="1">
    <source>
        <dbReference type="ARBA" id="ARBA00022729"/>
    </source>
</evidence>
<gene>
    <name evidence="7" type="ORF">HCN44_007920</name>
</gene>
<accession>A0A834XYJ3</accession>
<evidence type="ECO:0000256" key="4">
    <source>
        <dbReference type="SAM" id="MobiDB-lite"/>
    </source>
</evidence>
<evidence type="ECO:0000259" key="6">
    <source>
        <dbReference type="Pfam" id="PF16077"/>
    </source>
</evidence>
<protein>
    <recommendedName>
        <fullName evidence="6">Spaetzle domain-containing protein</fullName>
    </recommendedName>
</protein>
<dbReference type="GO" id="GO:0021556">
    <property type="term" value="P:central nervous system formation"/>
    <property type="evidence" value="ECO:0007669"/>
    <property type="project" value="TreeGrafter"/>
</dbReference>
<dbReference type="GO" id="GO:0005615">
    <property type="term" value="C:extracellular space"/>
    <property type="evidence" value="ECO:0007669"/>
    <property type="project" value="UniProtKB-ARBA"/>
</dbReference>
<sequence length="272" mass="31110">MDFVNIIFIVGFMLRKSEAFPNQNPSEDDIREHKSFRPGDPQRSKDFIFPTDTPEINYDSYSSKIVFSPRAGSCDDSISCEIVPDYPEHHIRNALRYNSNLKILAIVDEIPMLDQRIDIDISDDEPLCSSEERVIFPQSSPDKSDNWHFVINQNDFRQGIRIERCLNEGSKCKLTDVFNSGYETSCKQKYYYRNVAGVLPNGTVSTFTSKFPSSCCCQVKFSGDPLLRIGYRNESFGLRKSNISSFGTKSLSSSTSRKHNQVKITDFRVENK</sequence>
<name>A0A834XYJ3_APHGI</name>
<dbReference type="Gene3D" id="2.10.90.10">
    <property type="entry name" value="Cystine-knot cytokines"/>
    <property type="match status" value="1"/>
</dbReference>